<accession>A0AAV5GQU1</accession>
<sequence>MPESGRTLGLLLEYFEPTPVQPRELDFPNDWELMAAVKRYSGQIEDCNNASVQVWRGIDAMHAVLNQSPLPPNLVAPAFILSQLFTIPTLAQLAAKAAAKSCTSDADALDALLAGLTCGAGETGLQLEKVMPLITYLLRRSTYLHTLRSRALATLRAFDHEYECEEYCRGMVYSSLSDILSTTSRRRLRKLDYGAGEVDFACKDCDVRWEKVVAVLLEGLADMPEPPVFC</sequence>
<evidence type="ECO:0000313" key="2">
    <source>
        <dbReference type="Proteomes" id="UP001342314"/>
    </source>
</evidence>
<protein>
    <submittedName>
        <fullName evidence="1">Uncharacterized protein</fullName>
    </submittedName>
</protein>
<keyword evidence="2" id="KW-1185">Reference proteome</keyword>
<name>A0AAV5GQU1_9BASI</name>
<organism evidence="1 2">
    <name type="scientific">Rhodotorula paludigena</name>
    <dbReference type="NCBI Taxonomy" id="86838"/>
    <lineage>
        <taxon>Eukaryota</taxon>
        <taxon>Fungi</taxon>
        <taxon>Dikarya</taxon>
        <taxon>Basidiomycota</taxon>
        <taxon>Pucciniomycotina</taxon>
        <taxon>Microbotryomycetes</taxon>
        <taxon>Sporidiobolales</taxon>
        <taxon>Sporidiobolaceae</taxon>
        <taxon>Rhodotorula</taxon>
    </lineage>
</organism>
<dbReference type="AlphaFoldDB" id="A0AAV5GQU1"/>
<gene>
    <name evidence="1" type="ORF">Rhopal_004900-T1</name>
</gene>
<dbReference type="EMBL" id="BQKY01000009">
    <property type="protein sequence ID" value="GJN91875.1"/>
    <property type="molecule type" value="Genomic_DNA"/>
</dbReference>
<proteinExistence type="predicted"/>
<evidence type="ECO:0000313" key="1">
    <source>
        <dbReference type="EMBL" id="GJN91875.1"/>
    </source>
</evidence>
<comment type="caution">
    <text evidence="1">The sequence shown here is derived from an EMBL/GenBank/DDBJ whole genome shotgun (WGS) entry which is preliminary data.</text>
</comment>
<reference evidence="1 2" key="1">
    <citation type="submission" date="2021-12" db="EMBL/GenBank/DDBJ databases">
        <title>High titer production of polyol ester of fatty acids by Rhodotorula paludigena BS15 towards product separation-free biomass refinery.</title>
        <authorList>
            <person name="Mano J."/>
            <person name="Ono H."/>
            <person name="Tanaka T."/>
            <person name="Naito K."/>
            <person name="Sushida H."/>
            <person name="Ike M."/>
            <person name="Tokuyasu K."/>
            <person name="Kitaoka M."/>
        </authorList>
    </citation>
    <scope>NUCLEOTIDE SEQUENCE [LARGE SCALE GENOMIC DNA]</scope>
    <source>
        <strain evidence="1 2">BS15</strain>
    </source>
</reference>
<dbReference type="Proteomes" id="UP001342314">
    <property type="component" value="Unassembled WGS sequence"/>
</dbReference>